<protein>
    <submittedName>
        <fullName evidence="3">PRELI/MSF1 domain-containing protein</fullName>
    </submittedName>
</protein>
<keyword evidence="2" id="KW-1185">Reference proteome</keyword>
<evidence type="ECO:0000259" key="1">
    <source>
        <dbReference type="PROSITE" id="PS50904"/>
    </source>
</evidence>
<dbReference type="PANTHER" id="PTHR11158">
    <property type="entry name" value="MSF1/PX19 RELATED"/>
    <property type="match status" value="1"/>
</dbReference>
<evidence type="ECO:0000313" key="3">
    <source>
        <dbReference type="WBParaSite" id="PSAMB.scaffold1043size36730.g10573.t1"/>
    </source>
</evidence>
<dbReference type="PROSITE" id="PS50904">
    <property type="entry name" value="PRELI_MSF1"/>
    <property type="match status" value="1"/>
</dbReference>
<dbReference type="InterPro" id="IPR006797">
    <property type="entry name" value="PRELI/MSF1_dom"/>
</dbReference>
<dbReference type="AlphaFoldDB" id="A0A914UJT7"/>
<evidence type="ECO:0000313" key="2">
    <source>
        <dbReference type="Proteomes" id="UP000887566"/>
    </source>
</evidence>
<sequence>MKYYSTQTTFQWPIDDLVCVFWQRYPNPYAKHVLSEDVLSREVVGDTIRTKRLLVKSSPMPKWGEVITTARNVAIVEDSVFDRVSRTLTTYTRNVAMAKMLSVEERCVYGPDGAGSSNNTGNTLLSREAWFDSQVPGFSRAVQRYALTRFKFNCSNATKGFIHKLTERFGAPATPPTSDCQKKSSQGLKSKLDDSIGMLKHSATLNKQVD</sequence>
<accession>A0A914UJT7</accession>
<proteinExistence type="predicted"/>
<organism evidence="2 3">
    <name type="scientific">Plectus sambesii</name>
    <dbReference type="NCBI Taxonomy" id="2011161"/>
    <lineage>
        <taxon>Eukaryota</taxon>
        <taxon>Metazoa</taxon>
        <taxon>Ecdysozoa</taxon>
        <taxon>Nematoda</taxon>
        <taxon>Chromadorea</taxon>
        <taxon>Plectida</taxon>
        <taxon>Plectina</taxon>
        <taxon>Plectoidea</taxon>
        <taxon>Plectidae</taxon>
        <taxon>Plectus</taxon>
    </lineage>
</organism>
<dbReference type="Pfam" id="PF04707">
    <property type="entry name" value="PRELI"/>
    <property type="match status" value="1"/>
</dbReference>
<dbReference type="GO" id="GO:0005758">
    <property type="term" value="C:mitochondrial intermembrane space"/>
    <property type="evidence" value="ECO:0007669"/>
    <property type="project" value="InterPro"/>
</dbReference>
<feature type="domain" description="PRELI/MSF1" evidence="1">
    <location>
        <begin position="1"/>
        <end position="173"/>
    </location>
</feature>
<dbReference type="Proteomes" id="UP000887566">
    <property type="component" value="Unplaced"/>
</dbReference>
<name>A0A914UJT7_9BILA</name>
<dbReference type="WBParaSite" id="PSAMB.scaffold1043size36730.g10573.t1">
    <property type="protein sequence ID" value="PSAMB.scaffold1043size36730.g10573.t1"/>
    <property type="gene ID" value="PSAMB.scaffold1043size36730.g10573"/>
</dbReference>
<dbReference type="InterPro" id="IPR037365">
    <property type="entry name" value="Slowmo/Ups"/>
</dbReference>
<reference evidence="3" key="1">
    <citation type="submission" date="2022-11" db="UniProtKB">
        <authorList>
            <consortium name="WormBaseParasite"/>
        </authorList>
    </citation>
    <scope>IDENTIFICATION</scope>
</reference>